<dbReference type="SMART" id="SM00658">
    <property type="entry name" value="RPOL8c"/>
    <property type="match status" value="1"/>
</dbReference>
<dbReference type="Gene3D" id="2.40.50.140">
    <property type="entry name" value="Nucleic acid-binding proteins"/>
    <property type="match status" value="1"/>
</dbReference>
<dbReference type="GO" id="GO:0005736">
    <property type="term" value="C:RNA polymerase I complex"/>
    <property type="evidence" value="ECO:0007669"/>
    <property type="project" value="TreeGrafter"/>
</dbReference>
<proteinExistence type="inferred from homology"/>
<protein>
    <recommendedName>
        <fullName evidence="4">DNA-directed RNA polymerases I, II, and III subunit RPABC3</fullName>
    </recommendedName>
</protein>
<evidence type="ECO:0000256" key="2">
    <source>
        <dbReference type="ARBA" id="ARBA00008912"/>
    </source>
</evidence>
<evidence type="ECO:0000313" key="5">
    <source>
        <dbReference type="EMBL" id="CAG9310936.1"/>
    </source>
</evidence>
<dbReference type="PANTHER" id="PTHR10917:SF0">
    <property type="entry name" value="DNA-DIRECTED RNA POLYMERASES I, II, AND III SUBUNIT RPABC3"/>
    <property type="match status" value="1"/>
</dbReference>
<dbReference type="InterPro" id="IPR012340">
    <property type="entry name" value="NA-bd_OB-fold"/>
</dbReference>
<comment type="caution">
    <text evidence="5">The sequence shown here is derived from an EMBL/GenBank/DDBJ whole genome shotgun (WGS) entry which is preliminary data.</text>
</comment>
<organism evidence="5 6">
    <name type="scientific">Blepharisma stoltei</name>
    <dbReference type="NCBI Taxonomy" id="1481888"/>
    <lineage>
        <taxon>Eukaryota</taxon>
        <taxon>Sar</taxon>
        <taxon>Alveolata</taxon>
        <taxon>Ciliophora</taxon>
        <taxon>Postciliodesmatophora</taxon>
        <taxon>Heterotrichea</taxon>
        <taxon>Heterotrichida</taxon>
        <taxon>Blepharismidae</taxon>
        <taxon>Blepharisma</taxon>
    </lineage>
</organism>
<sequence length="149" mass="16748">MAGIGGSSTLFEDTIKVTSVDKEGKMFQRVSRIEASTEILEIQIALDIHSELYPMEPNQYHSIILASSLTLDGTEDDGCYRIHENQANTLLSKFDYCMYGKIFKHTLERGLLVVYISFGGLLMTLSGQSSDLVQLEPDSNVYLLLRKLY</sequence>
<evidence type="ECO:0000256" key="1">
    <source>
        <dbReference type="ARBA" id="ARBA00004123"/>
    </source>
</evidence>
<dbReference type="PANTHER" id="PTHR10917">
    <property type="entry name" value="DNA-DIRECTED RNA POLYMERASES I, II, AND III SUBUNIT RPABC3"/>
    <property type="match status" value="1"/>
</dbReference>
<comment type="subcellular location">
    <subcellularLocation>
        <location evidence="1">Nucleus</location>
    </subcellularLocation>
</comment>
<evidence type="ECO:0000313" key="6">
    <source>
        <dbReference type="Proteomes" id="UP001162131"/>
    </source>
</evidence>
<gene>
    <name evidence="5" type="ORF">BSTOLATCC_MIC2650</name>
</gene>
<keyword evidence="6" id="KW-1185">Reference proteome</keyword>
<comment type="function">
    <text evidence="4">DNA-dependent RNA polymerase catalyzes the transcription of DNA into RNA using the four ribonucleoside triphosphates as substrates. Common component of RNA polymerases I, II and III which synthesize ribosomal RNA precursors, mRNA precursors and many functional non-coding RNAs, and small RNAs, such as 5S rRNA and tRNAs, respectively.</text>
</comment>
<evidence type="ECO:0000256" key="4">
    <source>
        <dbReference type="PIRNR" id="PIRNR000779"/>
    </source>
</evidence>
<dbReference type="PIRSF" id="PIRSF000779">
    <property type="entry name" value="RNA_pol_Rpb8"/>
    <property type="match status" value="1"/>
</dbReference>
<keyword evidence="3 4" id="KW-0539">Nucleus</keyword>
<dbReference type="EMBL" id="CAJZBQ010000003">
    <property type="protein sequence ID" value="CAG9310936.1"/>
    <property type="molecule type" value="Genomic_DNA"/>
</dbReference>
<dbReference type="Pfam" id="PF03870">
    <property type="entry name" value="RNA_pol_Rpb8"/>
    <property type="match status" value="1"/>
</dbReference>
<dbReference type="GO" id="GO:0006351">
    <property type="term" value="P:DNA-templated transcription"/>
    <property type="evidence" value="ECO:0007669"/>
    <property type="project" value="UniProtKB-UniRule"/>
</dbReference>
<dbReference type="GO" id="GO:0003899">
    <property type="term" value="F:DNA-directed RNA polymerase activity"/>
    <property type="evidence" value="ECO:0007669"/>
    <property type="project" value="UniProtKB-UniRule"/>
</dbReference>
<dbReference type="SUPFAM" id="SSF50249">
    <property type="entry name" value="Nucleic acid-binding proteins"/>
    <property type="match status" value="1"/>
</dbReference>
<dbReference type="InterPro" id="IPR005570">
    <property type="entry name" value="RPABC3"/>
</dbReference>
<dbReference type="GO" id="GO:0005665">
    <property type="term" value="C:RNA polymerase II, core complex"/>
    <property type="evidence" value="ECO:0007669"/>
    <property type="project" value="UniProtKB-UniRule"/>
</dbReference>
<comment type="similarity">
    <text evidence="2 4">Belongs to the eukaryotic RPB8 RNA polymerase subunit family.</text>
</comment>
<reference evidence="5" key="1">
    <citation type="submission" date="2021-09" db="EMBL/GenBank/DDBJ databases">
        <authorList>
            <consortium name="AG Swart"/>
            <person name="Singh M."/>
            <person name="Singh A."/>
            <person name="Seah K."/>
            <person name="Emmerich C."/>
        </authorList>
    </citation>
    <scope>NUCLEOTIDE SEQUENCE</scope>
    <source>
        <strain evidence="5">ATCC30299</strain>
    </source>
</reference>
<name>A0AAU9I8Y2_9CILI</name>
<accession>A0AAU9I8Y2</accession>
<dbReference type="GO" id="GO:0005666">
    <property type="term" value="C:RNA polymerase III complex"/>
    <property type="evidence" value="ECO:0007669"/>
    <property type="project" value="TreeGrafter"/>
</dbReference>
<dbReference type="Proteomes" id="UP001162131">
    <property type="component" value="Unassembled WGS sequence"/>
</dbReference>
<evidence type="ECO:0000256" key="3">
    <source>
        <dbReference type="ARBA" id="ARBA00023242"/>
    </source>
</evidence>
<dbReference type="AlphaFoldDB" id="A0AAU9I8Y2"/>